<accession>A0A7S4P7U4</accession>
<proteinExistence type="predicted"/>
<feature type="compositionally biased region" description="Basic and acidic residues" evidence="1">
    <location>
        <begin position="211"/>
        <end position="221"/>
    </location>
</feature>
<feature type="compositionally biased region" description="Low complexity" evidence="1">
    <location>
        <begin position="569"/>
        <end position="580"/>
    </location>
</feature>
<feature type="region of interest" description="Disordered" evidence="1">
    <location>
        <begin position="542"/>
        <end position="580"/>
    </location>
</feature>
<gene>
    <name evidence="2" type="ORF">GTHE00462_LOCUS30431</name>
</gene>
<feature type="region of interest" description="Disordered" evidence="1">
    <location>
        <begin position="1"/>
        <end position="89"/>
    </location>
</feature>
<evidence type="ECO:0000313" key="2">
    <source>
        <dbReference type="EMBL" id="CAE2326352.1"/>
    </source>
</evidence>
<reference evidence="2" key="1">
    <citation type="submission" date="2021-01" db="EMBL/GenBank/DDBJ databases">
        <authorList>
            <person name="Corre E."/>
            <person name="Pelletier E."/>
            <person name="Niang G."/>
            <person name="Scheremetjew M."/>
            <person name="Finn R."/>
            <person name="Kale V."/>
            <person name="Holt S."/>
            <person name="Cochrane G."/>
            <person name="Meng A."/>
            <person name="Brown T."/>
            <person name="Cohen L."/>
        </authorList>
    </citation>
    <scope>NUCLEOTIDE SEQUENCE</scope>
    <source>
        <strain evidence="2">CCMP 2712</strain>
    </source>
</reference>
<feature type="compositionally biased region" description="Gly residues" evidence="1">
    <location>
        <begin position="148"/>
        <end position="163"/>
    </location>
</feature>
<evidence type="ECO:0000256" key="1">
    <source>
        <dbReference type="SAM" id="MobiDB-lite"/>
    </source>
</evidence>
<dbReference type="AlphaFoldDB" id="A0A7S4P7U4"/>
<feature type="compositionally biased region" description="Polar residues" evidence="1">
    <location>
        <begin position="548"/>
        <end position="562"/>
    </location>
</feature>
<protein>
    <submittedName>
        <fullName evidence="2">Uncharacterized protein</fullName>
    </submittedName>
</protein>
<name>A0A7S4P7U4_GUITH</name>
<feature type="region of interest" description="Disordered" evidence="1">
    <location>
        <begin position="118"/>
        <end position="262"/>
    </location>
</feature>
<sequence>MYKRLSAAAKDPAPASPSPSASASSTTTSASSPSPPPSPSSPATSRKQKTVPNAPPAPPGSPVEDPLAAAGSLHGQETGRGAAGKEAEISQEERFCKEIAGPYAMFDKKEGACRCQDGYEEDERGKCVRQKKADKRMKEGGKASAGVPAGGPAPGAGGKGGGDPLEFPVRSGRKKQATAEEETLVKSEAPSDLYLNFDTQTSRDPTLQHSRRPEEGKSSGERKRRPRPPNQESVAPPKSGRKRIPAPPPLGNQSGKRSQALLPPANEDFGQLVTRYGSAVMGRITKWVAVWKMRMGNFVRGIEMKNELIVHQGSAKVSDELYWDVDGRDAESVERYWRQKGRAEAEECMKMHAKTQEKLLDSHEEIKSLKNAVTALNSTLLEAQDFIESLTNERNLLKSQRSKLGEILENCSKTQKELIYTREEKEKVELALQEARESKVKVNSKLLEVVDEKVELERMYEQQVLLSYDLKKNVHVLKQQLSSNTSRIAELEGLVKSLQERQQEDKKAASQEEEQSKRAVDDQDAKLLEDLRRKEEEISELKNEIKSMQEQLSKQLSTAQPQKTEEQQQDSSSFCCSQTCNAEC</sequence>
<feature type="region of interest" description="Disordered" evidence="1">
    <location>
        <begin position="500"/>
        <end position="528"/>
    </location>
</feature>
<feature type="compositionally biased region" description="Polar residues" evidence="1">
    <location>
        <begin position="197"/>
        <end position="208"/>
    </location>
</feature>
<dbReference type="EMBL" id="HBKN01038846">
    <property type="protein sequence ID" value="CAE2326352.1"/>
    <property type="molecule type" value="Transcribed_RNA"/>
</dbReference>
<organism evidence="2">
    <name type="scientific">Guillardia theta</name>
    <name type="common">Cryptophyte</name>
    <name type="synonym">Cryptomonas phi</name>
    <dbReference type="NCBI Taxonomy" id="55529"/>
    <lineage>
        <taxon>Eukaryota</taxon>
        <taxon>Cryptophyceae</taxon>
        <taxon>Pyrenomonadales</taxon>
        <taxon>Geminigeraceae</taxon>
        <taxon>Guillardia</taxon>
    </lineage>
</organism>
<feature type="compositionally biased region" description="Low complexity" evidence="1">
    <location>
        <begin position="1"/>
        <end position="32"/>
    </location>
</feature>